<dbReference type="PROSITE" id="PS51334">
    <property type="entry name" value="PRONE"/>
    <property type="match status" value="1"/>
</dbReference>
<proteinExistence type="predicted"/>
<dbReference type="EMBL" id="QGKV02000649">
    <property type="protein sequence ID" value="KAF3582063.1"/>
    <property type="molecule type" value="Genomic_DNA"/>
</dbReference>
<dbReference type="PANTHER" id="PTHR33101">
    <property type="entry name" value="ROP GUANINE NUCLEOTIDE EXCHANGE FACTOR 1"/>
    <property type="match status" value="1"/>
</dbReference>
<protein>
    <recommendedName>
        <fullName evidence="3">PRONE domain-containing protein</fullName>
    </recommendedName>
</protein>
<evidence type="ECO:0000313" key="4">
    <source>
        <dbReference type="EMBL" id="KAF3582063.1"/>
    </source>
</evidence>
<evidence type="ECO:0000256" key="1">
    <source>
        <dbReference type="ARBA" id="ARBA00022658"/>
    </source>
</evidence>
<dbReference type="PANTHER" id="PTHR33101:SF52">
    <property type="entry name" value="PRONE DOMAIN-CONTAINING PROTEIN"/>
    <property type="match status" value="1"/>
</dbReference>
<dbReference type="Pfam" id="PF03759">
    <property type="entry name" value="PRONE"/>
    <property type="match status" value="1"/>
</dbReference>
<dbReference type="Proteomes" id="UP000266723">
    <property type="component" value="Unassembled WGS sequence"/>
</dbReference>
<gene>
    <name evidence="4" type="ORF">DY000_02029393</name>
</gene>
<evidence type="ECO:0000313" key="5">
    <source>
        <dbReference type="Proteomes" id="UP000266723"/>
    </source>
</evidence>
<dbReference type="InterPro" id="IPR005512">
    <property type="entry name" value="PRONE_dom"/>
</dbReference>
<keyword evidence="5" id="KW-1185">Reference proteome</keyword>
<reference evidence="4 5" key="1">
    <citation type="journal article" date="2020" name="BMC Genomics">
        <title>Intraspecific diversification of the crop wild relative Brassica cretica Lam. using demographic model selection.</title>
        <authorList>
            <person name="Kioukis A."/>
            <person name="Michalopoulou V.A."/>
            <person name="Briers L."/>
            <person name="Pirintsos S."/>
            <person name="Studholme D.J."/>
            <person name="Pavlidis P."/>
            <person name="Sarris P.F."/>
        </authorList>
    </citation>
    <scope>NUCLEOTIDE SEQUENCE [LARGE SCALE GENOMIC DNA]</scope>
    <source>
        <strain evidence="5">cv. PFS-1207/04</strain>
    </source>
</reference>
<organism evidence="4 5">
    <name type="scientific">Brassica cretica</name>
    <name type="common">Mustard</name>
    <dbReference type="NCBI Taxonomy" id="69181"/>
    <lineage>
        <taxon>Eukaryota</taxon>
        <taxon>Viridiplantae</taxon>
        <taxon>Streptophyta</taxon>
        <taxon>Embryophyta</taxon>
        <taxon>Tracheophyta</taxon>
        <taxon>Spermatophyta</taxon>
        <taxon>Magnoliopsida</taxon>
        <taxon>eudicotyledons</taxon>
        <taxon>Gunneridae</taxon>
        <taxon>Pentapetalae</taxon>
        <taxon>rosids</taxon>
        <taxon>malvids</taxon>
        <taxon>Brassicales</taxon>
        <taxon>Brassicaceae</taxon>
        <taxon>Brassiceae</taxon>
        <taxon>Brassica</taxon>
    </lineage>
</organism>
<keyword evidence="1 2" id="KW-0344">Guanine-nucleotide releasing factor</keyword>
<accession>A0ABQ7DVI0</accession>
<feature type="domain" description="PRONE" evidence="3">
    <location>
        <begin position="128"/>
        <end position="495"/>
    </location>
</feature>
<sequence>MNVSSRRKSLFLSSPLGKGDKKRIVRGGVSSWSQFEWVLSDGMMTYDGLETCINKNNNLSLQEESGRSRGDECLTDSLGDDAFSSCSSSKDTSESFSSKWLPKKNGKHISNEWDYERSPKHFYSKEERSGYTLCSSDVEAMKEKFSKLLLGGDLTGGRKGVQTALALSNSISHLANSVFGELWKLEPLSEDNKQRWRREMDWLLSPCNHMIELVPSKLDDKNGRSLEIMTPKPRANIHMNLPALRKLDSMLIETLDSMVSTEFWYSEVGRRAEGKNEISRESRRWWLPSPKVPTPGLSSLVRKNLLEKGNVVYQSFKAAKSINEQVLLEMPVPTIIKDSLPKSGKTRLGDELFRMLASESASVDEIFVSLMLRTEHAALETVNRLESAIYAWKEKIIEETSSGKWSLVRDSLSEITRIESLINKAERLNGQIKSKYSNLPQTFLDATKIQYGKDIGHAILEAYSRILASLAFRILSRIREILQEDALSNSSSPATPRCFSGSNDMFRTPERLLVSSRLRHSLIHDINKADDGTRKSRLSTDS</sequence>
<dbReference type="InterPro" id="IPR038937">
    <property type="entry name" value="RopGEF"/>
</dbReference>
<comment type="caution">
    <text evidence="4">The sequence shown here is derived from an EMBL/GenBank/DDBJ whole genome shotgun (WGS) entry which is preliminary data.</text>
</comment>
<evidence type="ECO:0000259" key="3">
    <source>
        <dbReference type="PROSITE" id="PS51334"/>
    </source>
</evidence>
<dbReference type="Gene3D" id="1.20.58.2010">
    <property type="entry name" value="PRONE domain, subdomain 1"/>
    <property type="match status" value="2"/>
</dbReference>
<evidence type="ECO:0000256" key="2">
    <source>
        <dbReference type="PROSITE-ProRule" id="PRU00663"/>
    </source>
</evidence>
<name>A0ABQ7DVI0_BRACR</name>